<feature type="transmembrane region" description="Helical" evidence="9">
    <location>
        <begin position="148"/>
        <end position="169"/>
    </location>
</feature>
<gene>
    <name evidence="9" type="primary">cobD</name>
    <name evidence="10" type="ORF">RUM4293_02158</name>
</gene>
<dbReference type="GO" id="GO:0015420">
    <property type="term" value="F:ABC-type vitamin B12 transporter activity"/>
    <property type="evidence" value="ECO:0007669"/>
    <property type="project" value="UniProtKB-UniRule"/>
</dbReference>
<name>A0A0P1E5T8_9RHOB</name>
<dbReference type="EMBL" id="CYPS01000036">
    <property type="protein sequence ID" value="CUH43265.1"/>
    <property type="molecule type" value="Genomic_DNA"/>
</dbReference>
<comment type="subcellular location">
    <subcellularLocation>
        <location evidence="1 9">Cell membrane</location>
        <topology evidence="1 9">Multi-pass membrane protein</topology>
    </subcellularLocation>
</comment>
<dbReference type="InterPro" id="IPR004485">
    <property type="entry name" value="Cobalamin_biosynth_CobD/CbiB"/>
</dbReference>
<comment type="similarity">
    <text evidence="3 9">Belongs to the CobD/CbiB family.</text>
</comment>
<evidence type="ECO:0000256" key="5">
    <source>
        <dbReference type="ARBA" id="ARBA00022573"/>
    </source>
</evidence>
<evidence type="ECO:0000256" key="8">
    <source>
        <dbReference type="ARBA" id="ARBA00023136"/>
    </source>
</evidence>
<dbReference type="Proteomes" id="UP000050786">
    <property type="component" value="Unassembled WGS sequence"/>
</dbReference>
<evidence type="ECO:0000256" key="9">
    <source>
        <dbReference type="HAMAP-Rule" id="MF_00024"/>
    </source>
</evidence>
<reference evidence="11" key="1">
    <citation type="submission" date="2015-09" db="EMBL/GenBank/DDBJ databases">
        <authorList>
            <person name="Rodrigo-Torres L."/>
            <person name="Arahal D.R."/>
        </authorList>
    </citation>
    <scope>NUCLEOTIDE SEQUENCE [LARGE SCALE GENOMIC DNA]</scope>
    <source>
        <strain evidence="11">CECT 4293</strain>
    </source>
</reference>
<keyword evidence="6 9" id="KW-0812">Transmembrane</keyword>
<dbReference type="Pfam" id="PF03186">
    <property type="entry name" value="CobD_Cbib"/>
    <property type="match status" value="1"/>
</dbReference>
<evidence type="ECO:0000256" key="4">
    <source>
        <dbReference type="ARBA" id="ARBA00022475"/>
    </source>
</evidence>
<dbReference type="GO" id="GO:0005886">
    <property type="term" value="C:plasma membrane"/>
    <property type="evidence" value="ECO:0007669"/>
    <property type="project" value="UniProtKB-SubCell"/>
</dbReference>
<accession>A0A0P1E5T8</accession>
<evidence type="ECO:0000313" key="10">
    <source>
        <dbReference type="EMBL" id="CUH43265.1"/>
    </source>
</evidence>
<organism evidence="10 11">
    <name type="scientific">Ruegeria atlantica</name>
    <dbReference type="NCBI Taxonomy" id="81569"/>
    <lineage>
        <taxon>Bacteria</taxon>
        <taxon>Pseudomonadati</taxon>
        <taxon>Pseudomonadota</taxon>
        <taxon>Alphaproteobacteria</taxon>
        <taxon>Rhodobacterales</taxon>
        <taxon>Roseobacteraceae</taxon>
        <taxon>Ruegeria</taxon>
    </lineage>
</organism>
<proteinExistence type="inferred from homology"/>
<dbReference type="PANTHER" id="PTHR34308:SF1">
    <property type="entry name" value="COBALAMIN BIOSYNTHESIS PROTEIN CBIB"/>
    <property type="match status" value="1"/>
</dbReference>
<comment type="function">
    <text evidence="9">Converts cobyric acid to cobinamide by the addition of aminopropanol on the F carboxylic group.</text>
</comment>
<evidence type="ECO:0000313" key="11">
    <source>
        <dbReference type="Proteomes" id="UP000050786"/>
    </source>
</evidence>
<comment type="pathway">
    <text evidence="2 9">Cofactor biosynthesis; adenosylcobalamin biosynthesis.</text>
</comment>
<dbReference type="NCBIfam" id="TIGR00380">
    <property type="entry name" value="cobal_cbiB"/>
    <property type="match status" value="1"/>
</dbReference>
<dbReference type="HAMAP" id="MF_00024">
    <property type="entry name" value="CobD_CbiB"/>
    <property type="match status" value="1"/>
</dbReference>
<dbReference type="UniPathway" id="UPA00148"/>
<keyword evidence="7 9" id="KW-1133">Transmembrane helix</keyword>
<keyword evidence="5 9" id="KW-0169">Cobalamin biosynthesis</keyword>
<dbReference type="GO" id="GO:0009236">
    <property type="term" value="P:cobalamin biosynthetic process"/>
    <property type="evidence" value="ECO:0007669"/>
    <property type="project" value="UniProtKB-UniRule"/>
</dbReference>
<dbReference type="AlphaFoldDB" id="A0A0P1E5T8"/>
<evidence type="ECO:0000256" key="2">
    <source>
        <dbReference type="ARBA" id="ARBA00004953"/>
    </source>
</evidence>
<evidence type="ECO:0000256" key="7">
    <source>
        <dbReference type="ARBA" id="ARBA00022989"/>
    </source>
</evidence>
<evidence type="ECO:0000256" key="1">
    <source>
        <dbReference type="ARBA" id="ARBA00004651"/>
    </source>
</evidence>
<protein>
    <recommendedName>
        <fullName evidence="9">Cobalamin biosynthesis protein CobD</fullName>
    </recommendedName>
</protein>
<keyword evidence="11" id="KW-1185">Reference proteome</keyword>
<dbReference type="GO" id="GO:0048472">
    <property type="term" value="F:threonine-phosphate decarboxylase activity"/>
    <property type="evidence" value="ECO:0007669"/>
    <property type="project" value="InterPro"/>
</dbReference>
<comment type="caution">
    <text evidence="9">Lacks conserved residue(s) required for the propagation of feature annotation.</text>
</comment>
<sequence length="306" mass="33316">MSTAFLLVCAMCLDAALGEPDWIWSRIRHPAVMIGTVIGWLDLRLNRGTNRRLKGVAIVLLLILGAVILGRTLTLFGPVIEIVLAAILLAQKSLVTHVRDVGDGLRTSLTEGRAKVAMIVSRDTRDMTEAQVARSAIESAAENLSDGVIAPAFWFLVAGLPGLLIYKAVNTADSMIGYRSEKYRDFGWAAARLDDVLNLIPARLTCVMIVALSGQWTRWPEMVADASRHISPNAGWPEAAMARALNVALAGPRSYDGQVRDLAWVNGDAPRNIGAPEIFRACDMLWRVWGLALGLVSVWVGVSFIF</sequence>
<evidence type="ECO:0000256" key="3">
    <source>
        <dbReference type="ARBA" id="ARBA00006263"/>
    </source>
</evidence>
<dbReference type="PANTHER" id="PTHR34308">
    <property type="entry name" value="COBALAMIN BIOSYNTHESIS PROTEIN CBIB"/>
    <property type="match status" value="1"/>
</dbReference>
<feature type="transmembrane region" description="Helical" evidence="9">
    <location>
        <begin position="288"/>
        <end position="305"/>
    </location>
</feature>
<keyword evidence="8 9" id="KW-0472">Membrane</keyword>
<evidence type="ECO:0000256" key="6">
    <source>
        <dbReference type="ARBA" id="ARBA00022692"/>
    </source>
</evidence>
<dbReference type="RefSeq" id="WP_058273300.1">
    <property type="nucleotide sequence ID" value="NZ_CYPS01000036.1"/>
</dbReference>
<feature type="transmembrane region" description="Helical" evidence="9">
    <location>
        <begin position="57"/>
        <end position="90"/>
    </location>
</feature>
<keyword evidence="4 9" id="KW-1003">Cell membrane</keyword>